<accession>A0A371GIZ0</accession>
<dbReference type="Proteomes" id="UP000257109">
    <property type="component" value="Unassembled WGS sequence"/>
</dbReference>
<feature type="non-terminal residue" evidence="2">
    <location>
        <position position="1"/>
    </location>
</feature>
<feature type="signal peptide" evidence="1">
    <location>
        <begin position="1"/>
        <end position="26"/>
    </location>
</feature>
<comment type="caution">
    <text evidence="2">The sequence shown here is derived from an EMBL/GenBank/DDBJ whole genome shotgun (WGS) entry which is preliminary data.</text>
</comment>
<reference evidence="2" key="1">
    <citation type="submission" date="2018-05" db="EMBL/GenBank/DDBJ databases">
        <title>Draft genome of Mucuna pruriens seed.</title>
        <authorList>
            <person name="Nnadi N.E."/>
            <person name="Vos R."/>
            <person name="Hasami M.H."/>
            <person name="Devisetty U.K."/>
            <person name="Aguiy J.C."/>
        </authorList>
    </citation>
    <scope>NUCLEOTIDE SEQUENCE [LARGE SCALE GENOMIC DNA]</scope>
    <source>
        <strain evidence="2">JCA_2017</strain>
    </source>
</reference>
<dbReference type="EMBL" id="QJKJ01005438">
    <property type="protein sequence ID" value="RDX90293.1"/>
    <property type="molecule type" value="Genomic_DNA"/>
</dbReference>
<organism evidence="2 3">
    <name type="scientific">Mucuna pruriens</name>
    <name type="common">Velvet bean</name>
    <name type="synonym">Dolichos pruriens</name>
    <dbReference type="NCBI Taxonomy" id="157652"/>
    <lineage>
        <taxon>Eukaryota</taxon>
        <taxon>Viridiplantae</taxon>
        <taxon>Streptophyta</taxon>
        <taxon>Embryophyta</taxon>
        <taxon>Tracheophyta</taxon>
        <taxon>Spermatophyta</taxon>
        <taxon>Magnoliopsida</taxon>
        <taxon>eudicotyledons</taxon>
        <taxon>Gunneridae</taxon>
        <taxon>Pentapetalae</taxon>
        <taxon>rosids</taxon>
        <taxon>fabids</taxon>
        <taxon>Fabales</taxon>
        <taxon>Fabaceae</taxon>
        <taxon>Papilionoideae</taxon>
        <taxon>50 kb inversion clade</taxon>
        <taxon>NPAAA clade</taxon>
        <taxon>indigoferoid/millettioid clade</taxon>
        <taxon>Phaseoleae</taxon>
        <taxon>Mucuna</taxon>
    </lineage>
</organism>
<sequence>MGNWTGGPMMVAIAVALGWLSLVVMGRPRLHKVGGSRGWINHGVNYSQWSAQEHKPDIEIEGKYQRRAVRQINRNTIESTVISI</sequence>
<keyword evidence="3" id="KW-1185">Reference proteome</keyword>
<proteinExistence type="predicted"/>
<dbReference type="AlphaFoldDB" id="A0A371GIZ0"/>
<protein>
    <submittedName>
        <fullName evidence="2">Uncharacterized protein</fullName>
    </submittedName>
</protein>
<evidence type="ECO:0000313" key="2">
    <source>
        <dbReference type="EMBL" id="RDX90293.1"/>
    </source>
</evidence>
<gene>
    <name evidence="2" type="ORF">CR513_27863</name>
</gene>
<keyword evidence="1" id="KW-0732">Signal</keyword>
<feature type="chain" id="PRO_5016986500" evidence="1">
    <location>
        <begin position="27"/>
        <end position="84"/>
    </location>
</feature>
<evidence type="ECO:0000313" key="3">
    <source>
        <dbReference type="Proteomes" id="UP000257109"/>
    </source>
</evidence>
<evidence type="ECO:0000256" key="1">
    <source>
        <dbReference type="SAM" id="SignalP"/>
    </source>
</evidence>
<dbReference type="STRING" id="157652.A0A371GIZ0"/>
<name>A0A371GIZ0_MUCPR</name>